<dbReference type="AlphaFoldDB" id="A0AAV3XL19"/>
<gene>
    <name evidence="1" type="ORF">MiSe_81800</name>
</gene>
<dbReference type="Proteomes" id="UP001050975">
    <property type="component" value="Unassembled WGS sequence"/>
</dbReference>
<evidence type="ECO:0000313" key="2">
    <source>
        <dbReference type="Proteomes" id="UP001050975"/>
    </source>
</evidence>
<comment type="caution">
    <text evidence="1">The sequence shown here is derived from an EMBL/GenBank/DDBJ whole genome shotgun (WGS) entry which is preliminary data.</text>
</comment>
<dbReference type="EMBL" id="BLAY01000217">
    <property type="protein sequence ID" value="GET43358.1"/>
    <property type="molecule type" value="Genomic_DNA"/>
</dbReference>
<protein>
    <submittedName>
        <fullName evidence="1">Uncharacterized protein</fullName>
    </submittedName>
</protein>
<proteinExistence type="predicted"/>
<sequence length="164" mass="18037">MAIRSDVRDGVCHGVSCRQNVSRCVDVPVVVRPAVGAVPFSDTQRQRLDNVTATSTGFGTGEPSVNLHPGSTIPLGFVFELAYQFPPTCIRNLSCQFGVFHHVLDCQIQGRRWFGFHAPVESSAYGENLCGYRQFWLAPVGLALLLCRDYESLFACEKELSAPV</sequence>
<organism evidence="1 2">
    <name type="scientific">Microseira wollei NIES-4236</name>
    <dbReference type="NCBI Taxonomy" id="2530354"/>
    <lineage>
        <taxon>Bacteria</taxon>
        <taxon>Bacillati</taxon>
        <taxon>Cyanobacteriota</taxon>
        <taxon>Cyanophyceae</taxon>
        <taxon>Oscillatoriophycideae</taxon>
        <taxon>Aerosakkonematales</taxon>
        <taxon>Aerosakkonemataceae</taxon>
        <taxon>Microseira</taxon>
    </lineage>
</organism>
<reference evidence="1" key="1">
    <citation type="submission" date="2019-10" db="EMBL/GenBank/DDBJ databases">
        <title>Draft genome sequece of Microseira wollei NIES-4236.</title>
        <authorList>
            <person name="Yamaguchi H."/>
            <person name="Suzuki S."/>
            <person name="Kawachi M."/>
        </authorList>
    </citation>
    <scope>NUCLEOTIDE SEQUENCE</scope>
    <source>
        <strain evidence="1">NIES-4236</strain>
    </source>
</reference>
<accession>A0AAV3XL19</accession>
<keyword evidence="2" id="KW-1185">Reference proteome</keyword>
<evidence type="ECO:0000313" key="1">
    <source>
        <dbReference type="EMBL" id="GET43358.1"/>
    </source>
</evidence>
<name>A0AAV3XL19_9CYAN</name>